<organism evidence="3 4">
    <name type="scientific">Gonapodya prolifera (strain JEL478)</name>
    <name type="common">Monoblepharis prolifera</name>
    <dbReference type="NCBI Taxonomy" id="1344416"/>
    <lineage>
        <taxon>Eukaryota</taxon>
        <taxon>Fungi</taxon>
        <taxon>Fungi incertae sedis</taxon>
        <taxon>Chytridiomycota</taxon>
        <taxon>Chytridiomycota incertae sedis</taxon>
        <taxon>Monoblepharidomycetes</taxon>
        <taxon>Monoblepharidales</taxon>
        <taxon>Gonapodyaceae</taxon>
        <taxon>Gonapodya</taxon>
    </lineage>
</organism>
<proteinExistence type="predicted"/>
<dbReference type="AlphaFoldDB" id="A0A139AF61"/>
<sequence length="220" mass="23740">MTAIAENERRERERSTALCAKAENENHKLVAELGQKAVELKEAKQAIESKTKVAAALRTQVAILELAQATLSASLADTRLIITEREDSKKATERRGNDVADFAAATNRSNDVGTETNVSVGNDTVEVTTEREVKLDFVSMRNEVMNKIHSHNDAKRRIGELERALEKNGRGSHVPPATASTSGSGLSSTLSAFGGATAWAATGSWNVRRRRKEELGGKGG</sequence>
<evidence type="ECO:0000313" key="4">
    <source>
        <dbReference type="Proteomes" id="UP000070544"/>
    </source>
</evidence>
<reference evidence="3 4" key="1">
    <citation type="journal article" date="2015" name="Genome Biol. Evol.">
        <title>Phylogenomic analyses indicate that early fungi evolved digesting cell walls of algal ancestors of land plants.</title>
        <authorList>
            <person name="Chang Y."/>
            <person name="Wang S."/>
            <person name="Sekimoto S."/>
            <person name="Aerts A.L."/>
            <person name="Choi C."/>
            <person name="Clum A."/>
            <person name="LaButti K.M."/>
            <person name="Lindquist E.A."/>
            <person name="Yee Ngan C."/>
            <person name="Ohm R.A."/>
            <person name="Salamov A.A."/>
            <person name="Grigoriev I.V."/>
            <person name="Spatafora J.W."/>
            <person name="Berbee M.L."/>
        </authorList>
    </citation>
    <scope>NUCLEOTIDE SEQUENCE [LARGE SCALE GENOMIC DNA]</scope>
    <source>
        <strain evidence="3 4">JEL478</strain>
    </source>
</reference>
<feature type="region of interest" description="Disordered" evidence="2">
    <location>
        <begin position="166"/>
        <end position="187"/>
    </location>
</feature>
<evidence type="ECO:0000313" key="3">
    <source>
        <dbReference type="EMBL" id="KXS15065.1"/>
    </source>
</evidence>
<accession>A0A139AF61</accession>
<dbReference type="EMBL" id="KQ965764">
    <property type="protein sequence ID" value="KXS15065.1"/>
    <property type="molecule type" value="Genomic_DNA"/>
</dbReference>
<feature type="compositionally biased region" description="Low complexity" evidence="2">
    <location>
        <begin position="177"/>
        <end position="187"/>
    </location>
</feature>
<protein>
    <submittedName>
        <fullName evidence="3">Uncharacterized protein</fullName>
    </submittedName>
</protein>
<gene>
    <name evidence="3" type="ORF">M427DRAFT_32552</name>
</gene>
<keyword evidence="1" id="KW-0175">Coiled coil</keyword>
<dbReference type="Proteomes" id="UP000070544">
    <property type="component" value="Unassembled WGS sequence"/>
</dbReference>
<evidence type="ECO:0000256" key="2">
    <source>
        <dbReference type="SAM" id="MobiDB-lite"/>
    </source>
</evidence>
<evidence type="ECO:0000256" key="1">
    <source>
        <dbReference type="SAM" id="Coils"/>
    </source>
</evidence>
<name>A0A139AF61_GONPJ</name>
<keyword evidence="4" id="KW-1185">Reference proteome</keyword>
<feature type="coiled-coil region" evidence="1">
    <location>
        <begin position="5"/>
        <end position="60"/>
    </location>
</feature>